<keyword evidence="6" id="KW-1185">Reference proteome</keyword>
<evidence type="ECO:0000256" key="2">
    <source>
        <dbReference type="ARBA" id="ARBA00022741"/>
    </source>
</evidence>
<dbReference type="InterPro" id="IPR027417">
    <property type="entry name" value="P-loop_NTPase"/>
</dbReference>
<dbReference type="InterPro" id="IPR003593">
    <property type="entry name" value="AAA+_ATPase"/>
</dbReference>
<dbReference type="AlphaFoldDB" id="A0A1T5KQQ6"/>
<dbReference type="InterPro" id="IPR012340">
    <property type="entry name" value="NA-bd_OB-fold"/>
</dbReference>
<dbReference type="GO" id="GO:0016887">
    <property type="term" value="F:ATP hydrolysis activity"/>
    <property type="evidence" value="ECO:0007669"/>
    <property type="project" value="InterPro"/>
</dbReference>
<dbReference type="SUPFAM" id="SSF50331">
    <property type="entry name" value="MOP-like"/>
    <property type="match status" value="1"/>
</dbReference>
<dbReference type="SMART" id="SM00382">
    <property type="entry name" value="AAA"/>
    <property type="match status" value="1"/>
</dbReference>
<dbReference type="OrthoDB" id="9802264at2"/>
<sequence>MTLLTVSGISRQGESNFALKDVSFSQRKLQKIAIAGETGSGKSTLLKIIAGLVQPDEGEIVFEGEKVTGPNDNLVPGHKGISYLSQHFELPRFLRIEQILAYANTLSDVDAALIYEVCEITHLLQRKTDQLSGGERQRIALAKLLIASPKLLLLDEPFTNLDIVHKNTLKSVIQNIGKKLKITCILISHDPIDTLSWADQILVMQNGQIIQKGSPEKIYRQPVNEYVAGLFGKYTLLKPAYSKDMLKLLDRDPKGKSIFVRPENFKITTKSKKTVAGMINKISFCGSYYEINVALGGDNILITTGVPTFKTGDKVQVLLSDFFLL</sequence>
<evidence type="ECO:0000256" key="1">
    <source>
        <dbReference type="ARBA" id="ARBA00022448"/>
    </source>
</evidence>
<dbReference type="STRING" id="688867.SAMN05660236_2482"/>
<dbReference type="Gene3D" id="2.40.50.140">
    <property type="entry name" value="Nucleic acid-binding proteins"/>
    <property type="match status" value="1"/>
</dbReference>
<keyword evidence="2" id="KW-0547">Nucleotide-binding</keyword>
<evidence type="ECO:0000259" key="4">
    <source>
        <dbReference type="PROSITE" id="PS50893"/>
    </source>
</evidence>
<dbReference type="InterPro" id="IPR003439">
    <property type="entry name" value="ABC_transporter-like_ATP-bd"/>
</dbReference>
<feature type="domain" description="ABC transporter" evidence="4">
    <location>
        <begin position="4"/>
        <end position="231"/>
    </location>
</feature>
<dbReference type="Proteomes" id="UP000190961">
    <property type="component" value="Unassembled WGS sequence"/>
</dbReference>
<dbReference type="Pfam" id="PF00005">
    <property type="entry name" value="ABC_tran"/>
    <property type="match status" value="1"/>
</dbReference>
<dbReference type="PANTHER" id="PTHR42781:SF4">
    <property type="entry name" value="SPERMIDINE_PUTRESCINE IMPORT ATP-BINDING PROTEIN POTA"/>
    <property type="match status" value="1"/>
</dbReference>
<dbReference type="Gene3D" id="3.40.50.300">
    <property type="entry name" value="P-loop containing nucleotide triphosphate hydrolases"/>
    <property type="match status" value="1"/>
</dbReference>
<dbReference type="PROSITE" id="PS50893">
    <property type="entry name" value="ABC_TRANSPORTER_2"/>
    <property type="match status" value="1"/>
</dbReference>
<dbReference type="EMBL" id="FUZU01000001">
    <property type="protein sequence ID" value="SKC65983.1"/>
    <property type="molecule type" value="Genomic_DNA"/>
</dbReference>
<organism evidence="5 6">
    <name type="scientific">Ohtaekwangia koreensis</name>
    <dbReference type="NCBI Taxonomy" id="688867"/>
    <lineage>
        <taxon>Bacteria</taxon>
        <taxon>Pseudomonadati</taxon>
        <taxon>Bacteroidota</taxon>
        <taxon>Cytophagia</taxon>
        <taxon>Cytophagales</taxon>
        <taxon>Fulvivirgaceae</taxon>
        <taxon>Ohtaekwangia</taxon>
    </lineage>
</organism>
<keyword evidence="3" id="KW-0067">ATP-binding</keyword>
<evidence type="ECO:0000256" key="3">
    <source>
        <dbReference type="ARBA" id="ARBA00022840"/>
    </source>
</evidence>
<dbReference type="SUPFAM" id="SSF52540">
    <property type="entry name" value="P-loop containing nucleoside triphosphate hydrolases"/>
    <property type="match status" value="1"/>
</dbReference>
<dbReference type="RefSeq" id="WP_079686933.1">
    <property type="nucleotide sequence ID" value="NZ_FUZU01000001.1"/>
</dbReference>
<protein>
    <submittedName>
        <fullName evidence="5">TOBE domain-containing protein</fullName>
    </submittedName>
</protein>
<dbReference type="InterPro" id="IPR050093">
    <property type="entry name" value="ABC_SmlMolc_Importer"/>
</dbReference>
<name>A0A1T5KQQ6_9BACT</name>
<keyword evidence="1" id="KW-0813">Transport</keyword>
<dbReference type="InterPro" id="IPR017871">
    <property type="entry name" value="ABC_transporter-like_CS"/>
</dbReference>
<evidence type="ECO:0000313" key="5">
    <source>
        <dbReference type="EMBL" id="SKC65983.1"/>
    </source>
</evidence>
<proteinExistence type="predicted"/>
<dbReference type="GO" id="GO:0005524">
    <property type="term" value="F:ATP binding"/>
    <property type="evidence" value="ECO:0007669"/>
    <property type="project" value="UniProtKB-KW"/>
</dbReference>
<dbReference type="PROSITE" id="PS00211">
    <property type="entry name" value="ABC_TRANSPORTER_1"/>
    <property type="match status" value="1"/>
</dbReference>
<dbReference type="InterPro" id="IPR008995">
    <property type="entry name" value="Mo/tungstate-bd_C_term_dom"/>
</dbReference>
<accession>A0A1T5KQQ6</accession>
<dbReference type="PANTHER" id="PTHR42781">
    <property type="entry name" value="SPERMIDINE/PUTRESCINE IMPORT ATP-BINDING PROTEIN POTA"/>
    <property type="match status" value="1"/>
</dbReference>
<reference evidence="5 6" key="1">
    <citation type="submission" date="2017-02" db="EMBL/GenBank/DDBJ databases">
        <authorList>
            <person name="Peterson S.W."/>
        </authorList>
    </citation>
    <scope>NUCLEOTIDE SEQUENCE [LARGE SCALE GENOMIC DNA]</scope>
    <source>
        <strain evidence="5 6">DSM 25262</strain>
    </source>
</reference>
<evidence type="ECO:0000313" key="6">
    <source>
        <dbReference type="Proteomes" id="UP000190961"/>
    </source>
</evidence>
<gene>
    <name evidence="5" type="ORF">SAMN05660236_2482</name>
</gene>